<dbReference type="InterPro" id="IPR014001">
    <property type="entry name" value="Helicase_ATP-bd"/>
</dbReference>
<dbReference type="InterPro" id="IPR010997">
    <property type="entry name" value="HRDC-like_sf"/>
</dbReference>
<reference evidence="20 21" key="1">
    <citation type="submission" date="2020-06" db="EMBL/GenBank/DDBJ databases">
        <title>Description of novel acetic acid bacteria.</title>
        <authorList>
            <person name="Sombolestani A."/>
        </authorList>
    </citation>
    <scope>NUCLEOTIDE SEQUENCE [LARGE SCALE GENOMIC DNA]</scope>
    <source>
        <strain evidence="20 21">LMG 27010</strain>
    </source>
</reference>
<dbReference type="SMART" id="SM00341">
    <property type="entry name" value="HRDC"/>
    <property type="match status" value="1"/>
</dbReference>
<keyword evidence="21" id="KW-1185">Reference proteome</keyword>
<dbReference type="InterPro" id="IPR002121">
    <property type="entry name" value="HRDC_dom"/>
</dbReference>
<dbReference type="PANTHER" id="PTHR13710">
    <property type="entry name" value="DNA HELICASE RECQ FAMILY MEMBER"/>
    <property type="match status" value="1"/>
</dbReference>
<dbReference type="Pfam" id="PF16124">
    <property type="entry name" value="RecQ_Zn_bind"/>
    <property type="match status" value="1"/>
</dbReference>
<evidence type="ECO:0000256" key="9">
    <source>
        <dbReference type="ARBA" id="ARBA00022833"/>
    </source>
</evidence>
<evidence type="ECO:0000259" key="19">
    <source>
        <dbReference type="PROSITE" id="PS51194"/>
    </source>
</evidence>
<evidence type="ECO:0000313" key="21">
    <source>
        <dbReference type="Proteomes" id="UP000585665"/>
    </source>
</evidence>
<dbReference type="AlphaFoldDB" id="A0A850P9T8"/>
<evidence type="ECO:0000256" key="12">
    <source>
        <dbReference type="ARBA" id="ARBA00023172"/>
    </source>
</evidence>
<dbReference type="NCBIfam" id="TIGR01389">
    <property type="entry name" value="recQ"/>
    <property type="match status" value="1"/>
</dbReference>
<comment type="similarity">
    <text evidence="3">Belongs to the helicase family. RecQ subfamily.</text>
</comment>
<dbReference type="Gene3D" id="1.10.10.10">
    <property type="entry name" value="Winged helix-like DNA-binding domain superfamily/Winged helix DNA-binding domain"/>
    <property type="match status" value="1"/>
</dbReference>
<dbReference type="InterPro" id="IPR006293">
    <property type="entry name" value="DNA_helicase_ATP-dep_RecQ_bac"/>
</dbReference>
<dbReference type="GO" id="GO:0006310">
    <property type="term" value="P:DNA recombination"/>
    <property type="evidence" value="ECO:0007669"/>
    <property type="project" value="UniProtKB-UniRule"/>
</dbReference>
<evidence type="ECO:0000256" key="10">
    <source>
        <dbReference type="ARBA" id="ARBA00022840"/>
    </source>
</evidence>
<dbReference type="GO" id="GO:0016787">
    <property type="term" value="F:hydrolase activity"/>
    <property type="evidence" value="ECO:0007669"/>
    <property type="project" value="UniProtKB-KW"/>
</dbReference>
<evidence type="ECO:0000256" key="13">
    <source>
        <dbReference type="ARBA" id="ARBA00023204"/>
    </source>
</evidence>
<dbReference type="InterPro" id="IPR011545">
    <property type="entry name" value="DEAD/DEAH_box_helicase_dom"/>
</dbReference>
<dbReference type="Pfam" id="PF00570">
    <property type="entry name" value="HRDC"/>
    <property type="match status" value="1"/>
</dbReference>
<evidence type="ECO:0000256" key="2">
    <source>
        <dbReference type="ARBA" id="ARBA00001947"/>
    </source>
</evidence>
<dbReference type="NCBIfam" id="TIGR00614">
    <property type="entry name" value="recQ_fam"/>
    <property type="match status" value="1"/>
</dbReference>
<proteinExistence type="inferred from homology"/>
<dbReference type="GO" id="GO:0006260">
    <property type="term" value="P:DNA replication"/>
    <property type="evidence" value="ECO:0007669"/>
    <property type="project" value="InterPro"/>
</dbReference>
<evidence type="ECO:0000256" key="11">
    <source>
        <dbReference type="ARBA" id="ARBA00023125"/>
    </source>
</evidence>
<keyword evidence="6" id="KW-0227">DNA damage</keyword>
<dbReference type="InterPro" id="IPR044876">
    <property type="entry name" value="HRDC_dom_sf"/>
</dbReference>
<evidence type="ECO:0000256" key="14">
    <source>
        <dbReference type="ARBA" id="ARBA00023235"/>
    </source>
</evidence>
<dbReference type="EC" id="5.6.2.4" evidence="16"/>
<dbReference type="Pfam" id="PF00271">
    <property type="entry name" value="Helicase_C"/>
    <property type="match status" value="1"/>
</dbReference>
<evidence type="ECO:0000256" key="16">
    <source>
        <dbReference type="NCBIfam" id="TIGR01389"/>
    </source>
</evidence>
<evidence type="ECO:0000256" key="7">
    <source>
        <dbReference type="ARBA" id="ARBA00022801"/>
    </source>
</evidence>
<protein>
    <recommendedName>
        <fullName evidence="16">DNA helicase RecQ</fullName>
        <ecNumber evidence="16">5.6.2.4</ecNumber>
    </recommendedName>
</protein>
<evidence type="ECO:0000256" key="5">
    <source>
        <dbReference type="ARBA" id="ARBA00022741"/>
    </source>
</evidence>
<dbReference type="InterPro" id="IPR001650">
    <property type="entry name" value="Helicase_C-like"/>
</dbReference>
<dbReference type="InterPro" id="IPR004589">
    <property type="entry name" value="DNA_helicase_ATP-dep_RecQ"/>
</dbReference>
<evidence type="ECO:0000256" key="6">
    <source>
        <dbReference type="ARBA" id="ARBA00022763"/>
    </source>
</evidence>
<feature type="domain" description="HRDC" evidence="17">
    <location>
        <begin position="552"/>
        <end position="626"/>
    </location>
</feature>
<dbReference type="InterPro" id="IPR018982">
    <property type="entry name" value="RQC_domain"/>
</dbReference>
<dbReference type="SUPFAM" id="SSF52540">
    <property type="entry name" value="P-loop containing nucleoside triphosphate hydrolases"/>
    <property type="match status" value="1"/>
</dbReference>
<organism evidence="20 21">
    <name type="scientific">Ameyamaea chiangmaiensis</name>
    <dbReference type="NCBI Taxonomy" id="442969"/>
    <lineage>
        <taxon>Bacteria</taxon>
        <taxon>Pseudomonadati</taxon>
        <taxon>Pseudomonadota</taxon>
        <taxon>Alphaproteobacteria</taxon>
        <taxon>Acetobacterales</taxon>
        <taxon>Acetobacteraceae</taxon>
        <taxon>Ameyamaea</taxon>
    </lineage>
</organism>
<evidence type="ECO:0000256" key="4">
    <source>
        <dbReference type="ARBA" id="ARBA00022723"/>
    </source>
</evidence>
<dbReference type="Gene3D" id="1.10.150.80">
    <property type="entry name" value="HRDC domain"/>
    <property type="match status" value="1"/>
</dbReference>
<dbReference type="PROSITE" id="PS50967">
    <property type="entry name" value="HRDC"/>
    <property type="match status" value="1"/>
</dbReference>
<evidence type="ECO:0000259" key="17">
    <source>
        <dbReference type="PROSITE" id="PS50967"/>
    </source>
</evidence>
<name>A0A850P9T8_9PROT</name>
<dbReference type="Pfam" id="PF09382">
    <property type="entry name" value="RQC"/>
    <property type="match status" value="1"/>
</dbReference>
<dbReference type="CDD" id="cd17920">
    <property type="entry name" value="DEXHc_RecQ"/>
    <property type="match status" value="1"/>
</dbReference>
<comment type="caution">
    <text evidence="20">The sequence shown here is derived from an EMBL/GenBank/DDBJ whole genome shotgun (WGS) entry which is preliminary data.</text>
</comment>
<comment type="cofactor">
    <cofactor evidence="2">
        <name>Zn(2+)</name>
        <dbReference type="ChEBI" id="CHEBI:29105"/>
    </cofactor>
</comment>
<dbReference type="PROSITE" id="PS51192">
    <property type="entry name" value="HELICASE_ATP_BIND_1"/>
    <property type="match status" value="1"/>
</dbReference>
<dbReference type="SUPFAM" id="SSF46785">
    <property type="entry name" value="Winged helix' DNA-binding domain"/>
    <property type="match status" value="1"/>
</dbReference>
<dbReference type="GO" id="GO:0043590">
    <property type="term" value="C:bacterial nucleoid"/>
    <property type="evidence" value="ECO:0007669"/>
    <property type="project" value="TreeGrafter"/>
</dbReference>
<dbReference type="SMART" id="SM00487">
    <property type="entry name" value="DEXDc"/>
    <property type="match status" value="1"/>
</dbReference>
<accession>A0A850P9T8</accession>
<keyword evidence="12" id="KW-0233">DNA recombination</keyword>
<gene>
    <name evidence="20" type="primary">recQ</name>
    <name evidence="20" type="ORF">HUK82_00655</name>
</gene>
<keyword evidence="11" id="KW-0238">DNA-binding</keyword>
<evidence type="ECO:0000259" key="18">
    <source>
        <dbReference type="PROSITE" id="PS51192"/>
    </source>
</evidence>
<evidence type="ECO:0000256" key="1">
    <source>
        <dbReference type="ARBA" id="ARBA00001946"/>
    </source>
</evidence>
<keyword evidence="13" id="KW-0234">DNA repair</keyword>
<sequence>MADDAAFPAAVASGLVTRGTAMDRAHAVLRETFGFSAFRGLQEAAVARVMDGQDTLVLMPTGGGKSVCYQVPGLARTGLALVISPLIALMQDQVAALRQLGVNAAALHSELDPDDASQVWTEINAGRLKFLYVSPERLLSPGMIDRLARQELALIAIDEAHCVSAWGHDFRPEYRALASLPAHFPGVPRIALTATADERTREDILGALGMPDAERLVASFHRPNLHVAATPKASELRQLTSMLDAHRTGASIVYCGSRAKTERVAATLAGQGWPAIAFHAGLSPMEKRAALMRFRSGERIVVVATIAFGMGIDRPDVRCVVHLDMPASPEGYYQQIGRAGRDGEPAHTLLLYGGEDMARARHWLDQSQAPESERRVMSARLEAMIALTETTGCRTQALLACFGEVLPAACGHCDNCAHPVASFDGTDAARKVLSAIYRTGQRFGAVHVASVLRGKSTDMTRRHQHEGLSVFGIGKDRSEQFWRGVIRQLIARGAVMTVGDYNGLALDERVARPILRGEVPVLLREDTEGALKRAALPDRAPRYGDDEDHGLDAEGERVFTALRDWRRTEAREQEIPPYVIFHDAVLRDIARERPDDLDLLGRIKGVGASKLARYGDAVLEAIAEAT</sequence>
<dbReference type="GO" id="GO:0005737">
    <property type="term" value="C:cytoplasm"/>
    <property type="evidence" value="ECO:0007669"/>
    <property type="project" value="TreeGrafter"/>
</dbReference>
<evidence type="ECO:0000256" key="8">
    <source>
        <dbReference type="ARBA" id="ARBA00022806"/>
    </source>
</evidence>
<dbReference type="GO" id="GO:0003677">
    <property type="term" value="F:DNA binding"/>
    <property type="evidence" value="ECO:0007669"/>
    <property type="project" value="UniProtKB-KW"/>
</dbReference>
<dbReference type="Gene3D" id="3.40.50.300">
    <property type="entry name" value="P-loop containing nucleotide triphosphate hydrolases"/>
    <property type="match status" value="2"/>
</dbReference>
<dbReference type="PANTHER" id="PTHR13710:SF105">
    <property type="entry name" value="ATP-DEPENDENT DNA HELICASE Q1"/>
    <property type="match status" value="1"/>
</dbReference>
<dbReference type="SMART" id="SM00956">
    <property type="entry name" value="RQC"/>
    <property type="match status" value="1"/>
</dbReference>
<dbReference type="InterPro" id="IPR027417">
    <property type="entry name" value="P-loop_NTPase"/>
</dbReference>
<dbReference type="PROSITE" id="PS51194">
    <property type="entry name" value="HELICASE_CTER"/>
    <property type="match status" value="1"/>
</dbReference>
<keyword evidence="9" id="KW-0862">Zinc</keyword>
<dbReference type="GO" id="GO:0030894">
    <property type="term" value="C:replisome"/>
    <property type="evidence" value="ECO:0007669"/>
    <property type="project" value="TreeGrafter"/>
</dbReference>
<keyword evidence="8 20" id="KW-0347">Helicase</keyword>
<dbReference type="FunFam" id="3.40.50.300:FF:000296">
    <property type="entry name" value="ATP-dependent DNA helicase RecQ"/>
    <property type="match status" value="1"/>
</dbReference>
<dbReference type="GO" id="GO:0043138">
    <property type="term" value="F:3'-5' DNA helicase activity"/>
    <property type="evidence" value="ECO:0007669"/>
    <property type="project" value="UniProtKB-EC"/>
</dbReference>
<dbReference type="GO" id="GO:0005524">
    <property type="term" value="F:ATP binding"/>
    <property type="evidence" value="ECO:0007669"/>
    <property type="project" value="UniProtKB-KW"/>
</dbReference>
<keyword evidence="10" id="KW-0067">ATP-binding</keyword>
<keyword evidence="14" id="KW-0413">Isomerase</keyword>
<evidence type="ECO:0000313" key="20">
    <source>
        <dbReference type="EMBL" id="NVN39076.1"/>
    </source>
</evidence>
<dbReference type="SUPFAM" id="SSF47819">
    <property type="entry name" value="HRDC-like"/>
    <property type="match status" value="1"/>
</dbReference>
<feature type="domain" description="Helicase C-terminal" evidence="19">
    <location>
        <begin position="235"/>
        <end position="385"/>
    </location>
</feature>
<dbReference type="InterPro" id="IPR036390">
    <property type="entry name" value="WH_DNA-bd_sf"/>
</dbReference>
<dbReference type="SMART" id="SM00490">
    <property type="entry name" value="HELICc"/>
    <property type="match status" value="1"/>
</dbReference>
<dbReference type="GO" id="GO:0046872">
    <property type="term" value="F:metal ion binding"/>
    <property type="evidence" value="ECO:0007669"/>
    <property type="project" value="UniProtKB-KW"/>
</dbReference>
<dbReference type="EMBL" id="JABXXR010000002">
    <property type="protein sequence ID" value="NVN39076.1"/>
    <property type="molecule type" value="Genomic_DNA"/>
</dbReference>
<dbReference type="InterPro" id="IPR032284">
    <property type="entry name" value="RecQ_Zn-bd"/>
</dbReference>
<dbReference type="Proteomes" id="UP000585665">
    <property type="component" value="Unassembled WGS sequence"/>
</dbReference>
<dbReference type="GO" id="GO:0009432">
    <property type="term" value="P:SOS response"/>
    <property type="evidence" value="ECO:0007669"/>
    <property type="project" value="UniProtKB-UniRule"/>
</dbReference>
<keyword evidence="5" id="KW-0547">Nucleotide-binding</keyword>
<evidence type="ECO:0000256" key="15">
    <source>
        <dbReference type="ARBA" id="ARBA00034617"/>
    </source>
</evidence>
<comment type="catalytic activity">
    <reaction evidence="15">
        <text>Couples ATP hydrolysis with the unwinding of duplex DNA by translocating in the 3'-5' direction.</text>
        <dbReference type="EC" id="5.6.2.4"/>
    </reaction>
</comment>
<feature type="domain" description="Helicase ATP-binding" evidence="18">
    <location>
        <begin position="46"/>
        <end position="214"/>
    </location>
</feature>
<dbReference type="GO" id="GO:0006281">
    <property type="term" value="P:DNA repair"/>
    <property type="evidence" value="ECO:0007669"/>
    <property type="project" value="UniProtKB-KW"/>
</dbReference>
<keyword evidence="7 20" id="KW-0378">Hydrolase</keyword>
<dbReference type="GO" id="GO:0009378">
    <property type="term" value="F:four-way junction helicase activity"/>
    <property type="evidence" value="ECO:0007669"/>
    <property type="project" value="TreeGrafter"/>
</dbReference>
<dbReference type="InterPro" id="IPR036388">
    <property type="entry name" value="WH-like_DNA-bd_sf"/>
</dbReference>
<evidence type="ECO:0000256" key="3">
    <source>
        <dbReference type="ARBA" id="ARBA00005446"/>
    </source>
</evidence>
<comment type="cofactor">
    <cofactor evidence="1">
        <name>Mg(2+)</name>
        <dbReference type="ChEBI" id="CHEBI:18420"/>
    </cofactor>
</comment>
<keyword evidence="4" id="KW-0479">Metal-binding</keyword>
<dbReference type="Pfam" id="PF00270">
    <property type="entry name" value="DEAD"/>
    <property type="match status" value="1"/>
</dbReference>